<dbReference type="GO" id="GO:0046872">
    <property type="term" value="F:metal ion binding"/>
    <property type="evidence" value="ECO:0007669"/>
    <property type="project" value="UniProtKB-KW"/>
</dbReference>
<evidence type="ECO:0000256" key="1">
    <source>
        <dbReference type="ARBA" id="ARBA00001946"/>
    </source>
</evidence>
<keyword evidence="3" id="KW-0808">Transferase</keyword>
<dbReference type="EMBL" id="NEDP02001223">
    <property type="protein sequence ID" value="OWF53722.1"/>
    <property type="molecule type" value="Genomic_DNA"/>
</dbReference>
<dbReference type="InterPro" id="IPR046906">
    <property type="entry name" value="Mab-21_HhH/H2TH-like"/>
</dbReference>
<gene>
    <name evidence="8" type="ORF">KP79_PYT05743</name>
</gene>
<evidence type="ECO:0000256" key="4">
    <source>
        <dbReference type="ARBA" id="ARBA00022695"/>
    </source>
</evidence>
<keyword evidence="9" id="KW-1185">Reference proteome</keyword>
<comment type="cofactor">
    <cofactor evidence="1">
        <name>Mg(2+)</name>
        <dbReference type="ChEBI" id="CHEBI:18420"/>
    </cofactor>
</comment>
<sequence length="618" mass="69983">MSDSDDDDSDIYKAKTFGQLIIELLKKVTTVPTDLRQDRYCRYINSILSLYGEEQCILVGSTKERTRLRSNQDQGDHDYLMISEILISTKYLQYNDKVPCYVRIDGTKLHDELPVELIDGIYLPGNLLRTVSSEAFTGLRGLFSLVSLVSTFQGQHTLHINIDAPNKPGVTLTNYTDWMCDELPVRPKSPNIDTDKVYGLFYERIRNSPFLMHTNTKVIQVLRKLALLAITLSDDIGAGAQLFQYLSPLVNAVTDCINSSTTASHHTRSSTLNTTNAEEELRSTEHSGCEEVFYASYRWKSLKRCIAAFPLDGPPKHMDTWKARTCDKAWPGVDVVSSICKSDFFVVCKPLAQGASDKTEFCLSYVSAEIQLSACMYPVQRKCLLVIKAFQSSKLEEYSDKLTTFHWKTALYWVSEGTALSQIADDSDENVLSLVRNVVDFMLTSLRKSNLQHYFNPSNIIGHLDVMTISKVVDILTEVLDDPVDTLREYFRYEEINSSVRTIEVTRSQMEQLQNSVHADTDRFVIDMIVSALEQFVREPPQSSDDEPLFKKAVLKVAEAVCSDLTKDLVGKGRPLMVPVDRIMKTFETFLTAQESKTQDTMFALFTVFRLSGLLKEL</sequence>
<reference evidence="8 9" key="1">
    <citation type="journal article" date="2017" name="Nat. Ecol. Evol.">
        <title>Scallop genome provides insights into evolution of bilaterian karyotype and development.</title>
        <authorList>
            <person name="Wang S."/>
            <person name="Zhang J."/>
            <person name="Jiao W."/>
            <person name="Li J."/>
            <person name="Xun X."/>
            <person name="Sun Y."/>
            <person name="Guo X."/>
            <person name="Huan P."/>
            <person name="Dong B."/>
            <person name="Zhang L."/>
            <person name="Hu X."/>
            <person name="Sun X."/>
            <person name="Wang J."/>
            <person name="Zhao C."/>
            <person name="Wang Y."/>
            <person name="Wang D."/>
            <person name="Huang X."/>
            <person name="Wang R."/>
            <person name="Lv J."/>
            <person name="Li Y."/>
            <person name="Zhang Z."/>
            <person name="Liu B."/>
            <person name="Lu W."/>
            <person name="Hui Y."/>
            <person name="Liang J."/>
            <person name="Zhou Z."/>
            <person name="Hou R."/>
            <person name="Li X."/>
            <person name="Liu Y."/>
            <person name="Li H."/>
            <person name="Ning X."/>
            <person name="Lin Y."/>
            <person name="Zhao L."/>
            <person name="Xing Q."/>
            <person name="Dou J."/>
            <person name="Li Y."/>
            <person name="Mao J."/>
            <person name="Guo H."/>
            <person name="Dou H."/>
            <person name="Li T."/>
            <person name="Mu C."/>
            <person name="Jiang W."/>
            <person name="Fu Q."/>
            <person name="Fu X."/>
            <person name="Miao Y."/>
            <person name="Liu J."/>
            <person name="Yu Q."/>
            <person name="Li R."/>
            <person name="Liao H."/>
            <person name="Li X."/>
            <person name="Kong Y."/>
            <person name="Jiang Z."/>
            <person name="Chourrout D."/>
            <person name="Li R."/>
            <person name="Bao Z."/>
        </authorList>
    </citation>
    <scope>NUCLEOTIDE SEQUENCE [LARGE SCALE GENOMIC DNA]</scope>
    <source>
        <strain evidence="8 9">PY_sf001</strain>
    </source>
</reference>
<dbReference type="GO" id="GO:0016779">
    <property type="term" value="F:nucleotidyltransferase activity"/>
    <property type="evidence" value="ECO:0007669"/>
    <property type="project" value="UniProtKB-KW"/>
</dbReference>
<feature type="domain" description="Mab-21-like HhH/H2TH-like" evidence="7">
    <location>
        <begin position="380"/>
        <end position="474"/>
    </location>
</feature>
<dbReference type="OrthoDB" id="6130377at2759"/>
<dbReference type="InterPro" id="IPR024810">
    <property type="entry name" value="MAB21L/cGLR"/>
</dbReference>
<proteinExistence type="inferred from homology"/>
<dbReference type="Pfam" id="PF20266">
    <property type="entry name" value="Mab-21_C"/>
    <property type="match status" value="1"/>
</dbReference>
<dbReference type="PANTHER" id="PTHR10656">
    <property type="entry name" value="CELL FATE DETERMINING PROTEIN MAB21-RELATED"/>
    <property type="match status" value="1"/>
</dbReference>
<protein>
    <recommendedName>
        <fullName evidence="7">Mab-21-like HhH/H2TH-like domain-containing protein</fullName>
    </recommendedName>
</protein>
<keyword evidence="4" id="KW-0548">Nucleotidyltransferase</keyword>
<accession>A0A210QYE7</accession>
<dbReference type="AlphaFoldDB" id="A0A210QYE7"/>
<dbReference type="Proteomes" id="UP000242188">
    <property type="component" value="Unassembled WGS sequence"/>
</dbReference>
<evidence type="ECO:0000256" key="3">
    <source>
        <dbReference type="ARBA" id="ARBA00022679"/>
    </source>
</evidence>
<evidence type="ECO:0000256" key="6">
    <source>
        <dbReference type="ARBA" id="ARBA00022842"/>
    </source>
</evidence>
<evidence type="ECO:0000313" key="8">
    <source>
        <dbReference type="EMBL" id="OWF53722.1"/>
    </source>
</evidence>
<name>A0A210QYE7_MIZYE</name>
<dbReference type="PANTHER" id="PTHR10656:SF42">
    <property type="entry name" value="CYCLIC GMP-AMP SYNTHASE-LIKE PROTEIN-RELATED"/>
    <property type="match status" value="1"/>
</dbReference>
<keyword evidence="6" id="KW-0460">Magnesium</keyword>
<evidence type="ECO:0000256" key="5">
    <source>
        <dbReference type="ARBA" id="ARBA00022723"/>
    </source>
</evidence>
<organism evidence="8 9">
    <name type="scientific">Mizuhopecten yessoensis</name>
    <name type="common">Japanese scallop</name>
    <name type="synonym">Patinopecten yessoensis</name>
    <dbReference type="NCBI Taxonomy" id="6573"/>
    <lineage>
        <taxon>Eukaryota</taxon>
        <taxon>Metazoa</taxon>
        <taxon>Spiralia</taxon>
        <taxon>Lophotrochozoa</taxon>
        <taxon>Mollusca</taxon>
        <taxon>Bivalvia</taxon>
        <taxon>Autobranchia</taxon>
        <taxon>Pteriomorphia</taxon>
        <taxon>Pectinida</taxon>
        <taxon>Pectinoidea</taxon>
        <taxon>Pectinidae</taxon>
        <taxon>Mizuhopecten</taxon>
    </lineage>
</organism>
<dbReference type="Gene3D" id="1.10.1410.40">
    <property type="match status" value="1"/>
</dbReference>
<keyword evidence="5" id="KW-0479">Metal-binding</keyword>
<dbReference type="SMART" id="SM01265">
    <property type="entry name" value="Mab-21"/>
    <property type="match status" value="1"/>
</dbReference>
<evidence type="ECO:0000313" key="9">
    <source>
        <dbReference type="Proteomes" id="UP000242188"/>
    </source>
</evidence>
<comment type="similarity">
    <text evidence="2">Belongs to the mab-21 family.</text>
</comment>
<evidence type="ECO:0000256" key="2">
    <source>
        <dbReference type="ARBA" id="ARBA00008307"/>
    </source>
</evidence>
<evidence type="ECO:0000259" key="7">
    <source>
        <dbReference type="Pfam" id="PF20266"/>
    </source>
</evidence>
<comment type="caution">
    <text evidence="8">The sequence shown here is derived from an EMBL/GenBank/DDBJ whole genome shotgun (WGS) entry which is preliminary data.</text>
</comment>